<dbReference type="AlphaFoldDB" id="A0A8K0G5C7"/>
<evidence type="ECO:0000256" key="5">
    <source>
        <dbReference type="ARBA" id="ARBA00023268"/>
    </source>
</evidence>
<dbReference type="InterPro" id="IPR043502">
    <property type="entry name" value="DNA/RNA_pol_sf"/>
</dbReference>
<dbReference type="Gene3D" id="2.40.70.10">
    <property type="entry name" value="Acid Proteases"/>
    <property type="match status" value="1"/>
</dbReference>
<gene>
    <name evidence="7" type="ORF">ILUMI_19944</name>
</gene>
<evidence type="ECO:0000256" key="1">
    <source>
        <dbReference type="ARBA" id="ARBA00022679"/>
    </source>
</evidence>
<evidence type="ECO:0000313" key="7">
    <source>
        <dbReference type="EMBL" id="KAF2886228.1"/>
    </source>
</evidence>
<dbReference type="InterPro" id="IPR041577">
    <property type="entry name" value="RT_RNaseH_2"/>
</dbReference>
<organism evidence="7 8">
    <name type="scientific">Ignelater luminosus</name>
    <name type="common">Cucubano</name>
    <name type="synonym">Pyrophorus luminosus</name>
    <dbReference type="NCBI Taxonomy" id="2038154"/>
    <lineage>
        <taxon>Eukaryota</taxon>
        <taxon>Metazoa</taxon>
        <taxon>Ecdysozoa</taxon>
        <taxon>Arthropoda</taxon>
        <taxon>Hexapoda</taxon>
        <taxon>Insecta</taxon>
        <taxon>Pterygota</taxon>
        <taxon>Neoptera</taxon>
        <taxon>Endopterygota</taxon>
        <taxon>Coleoptera</taxon>
        <taxon>Polyphaga</taxon>
        <taxon>Elateriformia</taxon>
        <taxon>Elateroidea</taxon>
        <taxon>Elateridae</taxon>
        <taxon>Agrypninae</taxon>
        <taxon>Pyrophorini</taxon>
        <taxon>Ignelater</taxon>
    </lineage>
</organism>
<keyword evidence="4" id="KW-0255">Endonuclease</keyword>
<dbReference type="OrthoDB" id="8057740at2759"/>
<name>A0A8K0G5C7_IGNLU</name>
<evidence type="ECO:0000256" key="3">
    <source>
        <dbReference type="ARBA" id="ARBA00022722"/>
    </source>
</evidence>
<dbReference type="InterPro" id="IPR050951">
    <property type="entry name" value="Retrovirus_Pol_polyprotein"/>
</dbReference>
<dbReference type="GO" id="GO:0071897">
    <property type="term" value="P:DNA biosynthetic process"/>
    <property type="evidence" value="ECO:0007669"/>
    <property type="project" value="UniProtKB-ARBA"/>
</dbReference>
<dbReference type="SUPFAM" id="SSF50630">
    <property type="entry name" value="Acid proteases"/>
    <property type="match status" value="1"/>
</dbReference>
<sequence length="520" mass="58036">MESIRASITDFNGLKTDSLYFRLRSILARLTGRVLRIPIPKENSEEARTYKNEEKVKDEVPAQQLFQILLPPVVQTHFSKSIPGNGHELSRRSALAGECISKSFRNIPRSKIYILKESASLLVKKPHDNRSFISVNLFDKKTVALLDSGANSPIVGKSGLSILEVLKLKIKNSNYKFVTTADGVPQIVKGIVELPLYISCTCRIISALVVPCLKHSIILGRDFCRKFSVSIDFKNNSWEIAGPDNLKICSLENAFWQIPLSDKSKEKTAFAVTGGGLFHLNVLLLDLTNAARAQQRLMEAISESEFESYVFSYLDIILVGPDFDHHMDLLCKIGERKGGKSFWTDKANDAFKNAKQALVLAPVLAIPDFSLSLTLQCDASEVGLGCVLAQEQNGVKKVIAFASRMVFGVEKFRVYVEGANSTVIIDSHSFLWLRRIRDLSGKSARCSVRLHQFNFSLVHRNGKFNIVPAALSRSRVEKPASDENPEICVGESDYISLQINLDGVDDFYKNKCVKYTRPAR</sequence>
<evidence type="ECO:0000256" key="4">
    <source>
        <dbReference type="ARBA" id="ARBA00022759"/>
    </source>
</evidence>
<dbReference type="GO" id="GO:0004519">
    <property type="term" value="F:endonuclease activity"/>
    <property type="evidence" value="ECO:0007669"/>
    <property type="project" value="UniProtKB-KW"/>
</dbReference>
<feature type="domain" description="Reverse transcriptase/retrotransposon-derived protein RNase H-like" evidence="6">
    <location>
        <begin position="343"/>
        <end position="406"/>
    </location>
</feature>
<keyword evidence="8" id="KW-1185">Reference proteome</keyword>
<evidence type="ECO:0000313" key="8">
    <source>
        <dbReference type="Proteomes" id="UP000801492"/>
    </source>
</evidence>
<dbReference type="InterPro" id="IPR043128">
    <property type="entry name" value="Rev_trsase/Diguanyl_cyclase"/>
</dbReference>
<keyword evidence="1" id="KW-0808">Transferase</keyword>
<accession>A0A8K0G5C7</accession>
<dbReference type="GO" id="GO:0016779">
    <property type="term" value="F:nucleotidyltransferase activity"/>
    <property type="evidence" value="ECO:0007669"/>
    <property type="project" value="UniProtKB-KW"/>
</dbReference>
<dbReference type="Gene3D" id="3.10.10.10">
    <property type="entry name" value="HIV Type 1 Reverse Transcriptase, subunit A, domain 1"/>
    <property type="match status" value="1"/>
</dbReference>
<dbReference type="PANTHER" id="PTHR37984">
    <property type="entry name" value="PROTEIN CBG26694"/>
    <property type="match status" value="1"/>
</dbReference>
<dbReference type="Pfam" id="PF17919">
    <property type="entry name" value="RT_RNaseH_2"/>
    <property type="match status" value="1"/>
</dbReference>
<keyword evidence="4" id="KW-0378">Hydrolase</keyword>
<keyword evidence="2" id="KW-0548">Nucleotidyltransferase</keyword>
<comment type="caution">
    <text evidence="7">The sequence shown here is derived from an EMBL/GenBank/DDBJ whole genome shotgun (WGS) entry which is preliminary data.</text>
</comment>
<dbReference type="CDD" id="cd00303">
    <property type="entry name" value="retropepsin_like"/>
    <property type="match status" value="1"/>
</dbReference>
<reference evidence="7" key="1">
    <citation type="submission" date="2019-08" db="EMBL/GenBank/DDBJ databases">
        <title>The genome of the North American firefly Photinus pyralis.</title>
        <authorList>
            <consortium name="Photinus pyralis genome working group"/>
            <person name="Fallon T.R."/>
            <person name="Sander Lower S.E."/>
            <person name="Weng J.-K."/>
        </authorList>
    </citation>
    <scope>NUCLEOTIDE SEQUENCE</scope>
    <source>
        <strain evidence="7">TRF0915ILg1</strain>
        <tissue evidence="7">Whole body</tissue>
    </source>
</reference>
<proteinExistence type="predicted"/>
<keyword evidence="3" id="KW-0540">Nuclease</keyword>
<dbReference type="InterPro" id="IPR021109">
    <property type="entry name" value="Peptidase_aspartic_dom_sf"/>
</dbReference>
<dbReference type="EMBL" id="VTPC01088316">
    <property type="protein sequence ID" value="KAF2886228.1"/>
    <property type="molecule type" value="Genomic_DNA"/>
</dbReference>
<protein>
    <recommendedName>
        <fullName evidence="6">Reverse transcriptase/retrotransposon-derived protein RNase H-like domain-containing protein</fullName>
    </recommendedName>
</protein>
<evidence type="ECO:0000256" key="2">
    <source>
        <dbReference type="ARBA" id="ARBA00022695"/>
    </source>
</evidence>
<evidence type="ECO:0000259" key="6">
    <source>
        <dbReference type="Pfam" id="PF17919"/>
    </source>
</evidence>
<dbReference type="Proteomes" id="UP000801492">
    <property type="component" value="Unassembled WGS sequence"/>
</dbReference>
<dbReference type="PANTHER" id="PTHR37984:SF5">
    <property type="entry name" value="PROTEIN NYNRIN-LIKE"/>
    <property type="match status" value="1"/>
</dbReference>
<dbReference type="SUPFAM" id="SSF56672">
    <property type="entry name" value="DNA/RNA polymerases"/>
    <property type="match status" value="1"/>
</dbReference>
<dbReference type="Gene3D" id="3.30.70.270">
    <property type="match status" value="1"/>
</dbReference>
<keyword evidence="5" id="KW-0511">Multifunctional enzyme</keyword>